<keyword evidence="2" id="KW-1185">Reference proteome</keyword>
<name>A0ACD5BP17_9PSEU</name>
<organism evidence="1 2">
    <name type="scientific">Amycolatopsis coloradensis</name>
    <dbReference type="NCBI Taxonomy" id="76021"/>
    <lineage>
        <taxon>Bacteria</taxon>
        <taxon>Bacillati</taxon>
        <taxon>Actinomycetota</taxon>
        <taxon>Actinomycetes</taxon>
        <taxon>Pseudonocardiales</taxon>
        <taxon>Pseudonocardiaceae</taxon>
        <taxon>Amycolatopsis</taxon>
    </lineage>
</organism>
<sequence>MFVATGGYVRKVIHAFNESWFAGLPLMKWSDGRPRKFGSATREQMRTAACKTATVGLPFTLGRASAGKTATATRILTQPQFSKGKAHVGCWASRSPSL</sequence>
<dbReference type="EMBL" id="CP150484">
    <property type="protein sequence ID" value="WYW21169.1"/>
    <property type="molecule type" value="Genomic_DNA"/>
</dbReference>
<accession>A0ACD5BP17</accession>
<gene>
    <name evidence="1" type="ORF">LCL61_37040</name>
</gene>
<evidence type="ECO:0000313" key="1">
    <source>
        <dbReference type="EMBL" id="WYW21169.1"/>
    </source>
</evidence>
<reference evidence="1" key="1">
    <citation type="submission" date="2023-10" db="EMBL/GenBank/DDBJ databases">
        <title>Whole genome sequencing of actinobacterial strain Amycolatopsis sp. (BCA-696) identifies the underlying plant growth-promoting genes.</title>
        <authorList>
            <person name="Gandham P."/>
            <person name="Vadla N."/>
            <person name="Saji A."/>
            <person name="Srinivas V."/>
            <person name="Ruperao P."/>
            <person name="Selvanayagam S."/>
            <person name="Saxena R.K."/>
            <person name="Rathore A."/>
            <person name="Gopalakrishnan S."/>
            <person name="Thakur V."/>
        </authorList>
    </citation>
    <scope>NUCLEOTIDE SEQUENCE</scope>
    <source>
        <strain evidence="1">BCA-696</strain>
    </source>
</reference>
<evidence type="ECO:0000313" key="2">
    <source>
        <dbReference type="Proteomes" id="UP001456344"/>
    </source>
</evidence>
<proteinExistence type="predicted"/>
<dbReference type="Proteomes" id="UP001456344">
    <property type="component" value="Chromosome"/>
</dbReference>
<protein>
    <submittedName>
        <fullName evidence="1">Uncharacterized protein</fullName>
    </submittedName>
</protein>